<keyword evidence="7" id="KW-1185">Reference proteome</keyword>
<dbReference type="RefSeq" id="WP_161927491.1">
    <property type="nucleotide sequence ID" value="NZ_BJOU01000001.1"/>
</dbReference>
<gene>
    <name evidence="6" type="ORF">nbrc107697_23280</name>
</gene>
<comment type="caution">
    <text evidence="6">The sequence shown here is derived from an EMBL/GenBank/DDBJ whole genome shotgun (WGS) entry which is preliminary data.</text>
</comment>
<dbReference type="PANTHER" id="PTHR30055:SF234">
    <property type="entry name" value="HTH-TYPE TRANSCRIPTIONAL REGULATOR BETI"/>
    <property type="match status" value="1"/>
</dbReference>
<dbReference type="GO" id="GO:0000976">
    <property type="term" value="F:transcription cis-regulatory region binding"/>
    <property type="evidence" value="ECO:0007669"/>
    <property type="project" value="TreeGrafter"/>
</dbReference>
<dbReference type="SUPFAM" id="SSF48498">
    <property type="entry name" value="Tetracyclin repressor-like, C-terminal domain"/>
    <property type="match status" value="1"/>
</dbReference>
<accession>A0A7I9UZJ0</accession>
<keyword evidence="3" id="KW-0804">Transcription</keyword>
<evidence type="ECO:0000313" key="6">
    <source>
        <dbReference type="EMBL" id="GED98289.1"/>
    </source>
</evidence>
<dbReference type="GO" id="GO:0003700">
    <property type="term" value="F:DNA-binding transcription factor activity"/>
    <property type="evidence" value="ECO:0007669"/>
    <property type="project" value="TreeGrafter"/>
</dbReference>
<dbReference type="InterPro" id="IPR009057">
    <property type="entry name" value="Homeodomain-like_sf"/>
</dbReference>
<evidence type="ECO:0000256" key="3">
    <source>
        <dbReference type="ARBA" id="ARBA00023163"/>
    </source>
</evidence>
<dbReference type="PANTHER" id="PTHR30055">
    <property type="entry name" value="HTH-TYPE TRANSCRIPTIONAL REGULATOR RUTR"/>
    <property type="match status" value="1"/>
</dbReference>
<reference evidence="7" key="1">
    <citation type="submission" date="2019-06" db="EMBL/GenBank/DDBJ databases">
        <title>Gordonia isolated from sludge of a wastewater treatment plant.</title>
        <authorList>
            <person name="Tamura T."/>
            <person name="Aoyama K."/>
            <person name="Kang Y."/>
            <person name="Saito S."/>
            <person name="Akiyama N."/>
            <person name="Yazawa K."/>
            <person name="Gonoi T."/>
            <person name="Mikami Y."/>
        </authorList>
    </citation>
    <scope>NUCLEOTIDE SEQUENCE [LARGE SCALE GENOMIC DNA]</scope>
    <source>
        <strain evidence="7">NBRC 107697</strain>
    </source>
</reference>
<dbReference type="SUPFAM" id="SSF46689">
    <property type="entry name" value="Homeodomain-like"/>
    <property type="match status" value="1"/>
</dbReference>
<dbReference type="OrthoDB" id="9802802at2"/>
<dbReference type="InterPro" id="IPR001647">
    <property type="entry name" value="HTH_TetR"/>
</dbReference>
<keyword evidence="1" id="KW-0805">Transcription regulation</keyword>
<dbReference type="InterPro" id="IPR036271">
    <property type="entry name" value="Tet_transcr_reg_TetR-rel_C_sf"/>
</dbReference>
<proteinExistence type="predicted"/>
<feature type="domain" description="HTH tetR-type" evidence="5">
    <location>
        <begin position="21"/>
        <end position="81"/>
    </location>
</feature>
<name>A0A7I9UZJ0_9ACTN</name>
<dbReference type="Gene3D" id="1.10.357.10">
    <property type="entry name" value="Tetracycline Repressor, domain 2"/>
    <property type="match status" value="1"/>
</dbReference>
<dbReference type="Pfam" id="PF00440">
    <property type="entry name" value="TetR_N"/>
    <property type="match status" value="1"/>
</dbReference>
<dbReference type="EMBL" id="BJOU01000001">
    <property type="protein sequence ID" value="GED98289.1"/>
    <property type="molecule type" value="Genomic_DNA"/>
</dbReference>
<dbReference type="Proteomes" id="UP000444980">
    <property type="component" value="Unassembled WGS sequence"/>
</dbReference>
<feature type="DNA-binding region" description="H-T-H motif" evidence="4">
    <location>
        <begin position="44"/>
        <end position="63"/>
    </location>
</feature>
<evidence type="ECO:0000313" key="7">
    <source>
        <dbReference type="Proteomes" id="UP000444980"/>
    </source>
</evidence>
<sequence>MHVATIIPIPQLVERLPAQPPARLDPLLDATVACLARHGLSKTSVADIAREAGVAPSTVYRNLGSVDDAVLAVIARDGHRLIGRIPEVVDGVEGPRVITVFLAESVRQIREHPVVGKLIRDEAEWVGRLATRRLDALLDEAAQVTAPLLTAAMAAGMVAEQDALALAHWIVRIGSTCVFSPPPGELGTALDALLLPVLRP</sequence>
<organism evidence="6 7">
    <name type="scientific">Gordonia crocea</name>
    <dbReference type="NCBI Taxonomy" id="589162"/>
    <lineage>
        <taxon>Bacteria</taxon>
        <taxon>Bacillati</taxon>
        <taxon>Actinomycetota</taxon>
        <taxon>Actinomycetes</taxon>
        <taxon>Mycobacteriales</taxon>
        <taxon>Gordoniaceae</taxon>
        <taxon>Gordonia</taxon>
    </lineage>
</organism>
<evidence type="ECO:0000256" key="2">
    <source>
        <dbReference type="ARBA" id="ARBA00023125"/>
    </source>
</evidence>
<dbReference type="InterPro" id="IPR050109">
    <property type="entry name" value="HTH-type_TetR-like_transc_reg"/>
</dbReference>
<evidence type="ECO:0000256" key="4">
    <source>
        <dbReference type="PROSITE-ProRule" id="PRU00335"/>
    </source>
</evidence>
<evidence type="ECO:0000256" key="1">
    <source>
        <dbReference type="ARBA" id="ARBA00023015"/>
    </source>
</evidence>
<protein>
    <recommendedName>
        <fullName evidence="5">HTH tetR-type domain-containing protein</fullName>
    </recommendedName>
</protein>
<dbReference type="PROSITE" id="PS50977">
    <property type="entry name" value="HTH_TETR_2"/>
    <property type="match status" value="1"/>
</dbReference>
<dbReference type="AlphaFoldDB" id="A0A7I9UZJ0"/>
<evidence type="ECO:0000259" key="5">
    <source>
        <dbReference type="PROSITE" id="PS50977"/>
    </source>
</evidence>
<keyword evidence="2 4" id="KW-0238">DNA-binding</keyword>